<accession>A0A8T2IGY5</accession>
<comment type="caution">
    <text evidence="2">The sequence shown here is derived from an EMBL/GenBank/DDBJ whole genome shotgun (WGS) entry which is preliminary data.</text>
</comment>
<gene>
    <name evidence="2" type="ORF">GDO86_019133</name>
</gene>
<evidence type="ECO:0000256" key="1">
    <source>
        <dbReference type="SAM" id="MobiDB-lite"/>
    </source>
</evidence>
<reference evidence="2" key="1">
    <citation type="thesis" date="2020" institute="ProQuest LLC" country="789 East Eisenhower Parkway, Ann Arbor, MI, USA">
        <title>Comparative Genomics and Chromosome Evolution.</title>
        <authorList>
            <person name="Mudd A.B."/>
        </authorList>
    </citation>
    <scope>NUCLEOTIDE SEQUENCE</scope>
    <source>
        <strain evidence="2">Female2</strain>
        <tissue evidence="2">Blood</tissue>
    </source>
</reference>
<evidence type="ECO:0000313" key="2">
    <source>
        <dbReference type="EMBL" id="KAG8429821.1"/>
    </source>
</evidence>
<keyword evidence="3" id="KW-1185">Reference proteome</keyword>
<organism evidence="2 3">
    <name type="scientific">Hymenochirus boettgeri</name>
    <name type="common">Congo dwarf clawed frog</name>
    <dbReference type="NCBI Taxonomy" id="247094"/>
    <lineage>
        <taxon>Eukaryota</taxon>
        <taxon>Metazoa</taxon>
        <taxon>Chordata</taxon>
        <taxon>Craniata</taxon>
        <taxon>Vertebrata</taxon>
        <taxon>Euteleostomi</taxon>
        <taxon>Amphibia</taxon>
        <taxon>Batrachia</taxon>
        <taxon>Anura</taxon>
        <taxon>Pipoidea</taxon>
        <taxon>Pipidae</taxon>
        <taxon>Pipinae</taxon>
        <taxon>Hymenochirus</taxon>
    </lineage>
</organism>
<protein>
    <submittedName>
        <fullName evidence="2">Uncharacterized protein</fullName>
    </submittedName>
</protein>
<dbReference type="OrthoDB" id="9907521at2759"/>
<dbReference type="EMBL" id="JAACNH010002588">
    <property type="protein sequence ID" value="KAG8429821.1"/>
    <property type="molecule type" value="Genomic_DNA"/>
</dbReference>
<name>A0A8T2IGY5_9PIPI</name>
<feature type="non-terminal residue" evidence="2">
    <location>
        <position position="1"/>
    </location>
</feature>
<sequence length="237" mass="26331">PATAPASPAIWSCGQPRPSRETLLSSGVLARPPYWKLERVHSCVQALLRDEQQPQLWEQLGQIYESEQDGRTQYDVYQTAARYHGGYELNAHISRLQQGPTVHIHGAPLIAPKSLPHLQQVWDLCNMSRRRHFAGKKGLPQLKRPGPHQNLPQSSRVPTFPMVVRAAMKRRRSGSPNRNRDLLLMHRLSHPMALNASSSPPPATSPAAPPSSDLSEARGQGYLPKSSLQLRPPPCAL</sequence>
<feature type="region of interest" description="Disordered" evidence="1">
    <location>
        <begin position="192"/>
        <end position="237"/>
    </location>
</feature>
<dbReference type="AlphaFoldDB" id="A0A8T2IGY5"/>
<proteinExistence type="predicted"/>
<feature type="region of interest" description="Disordered" evidence="1">
    <location>
        <begin position="136"/>
        <end position="159"/>
    </location>
</feature>
<feature type="compositionally biased region" description="Pro residues" evidence="1">
    <location>
        <begin position="199"/>
        <end position="209"/>
    </location>
</feature>
<evidence type="ECO:0000313" key="3">
    <source>
        <dbReference type="Proteomes" id="UP000812440"/>
    </source>
</evidence>
<dbReference type="Proteomes" id="UP000812440">
    <property type="component" value="Unassembled WGS sequence"/>
</dbReference>